<dbReference type="RefSeq" id="WP_066505611.1">
    <property type="nucleotide sequence ID" value="NZ_LNCU01000042.1"/>
</dbReference>
<comment type="caution">
    <text evidence="2">The sequence shown here is derived from an EMBL/GenBank/DDBJ whole genome shotgun (WGS) entry which is preliminary data.</text>
</comment>
<organism evidence="2 3">
    <name type="scientific">Bradyrhizobium macuxiense</name>
    <dbReference type="NCBI Taxonomy" id="1755647"/>
    <lineage>
        <taxon>Bacteria</taxon>
        <taxon>Pseudomonadati</taxon>
        <taxon>Pseudomonadota</taxon>
        <taxon>Alphaproteobacteria</taxon>
        <taxon>Hyphomicrobiales</taxon>
        <taxon>Nitrobacteraceae</taxon>
        <taxon>Bradyrhizobium</taxon>
    </lineage>
</organism>
<proteinExistence type="predicted"/>
<reference evidence="2 3" key="1">
    <citation type="submission" date="2015-11" db="EMBL/GenBank/DDBJ databases">
        <title>Draft Genome Sequence of the Strain BR 10303 (Bradyrhizobium sp.) isolated from nodules of Centrolobium paraense.</title>
        <authorList>
            <person name="Zelli J.E."/>
            <person name="Simoes-Araujo J.L."/>
            <person name="Barauna A.C."/>
            <person name="Silva K."/>
        </authorList>
    </citation>
    <scope>NUCLEOTIDE SEQUENCE [LARGE SCALE GENOMIC DNA]</scope>
    <source>
        <strain evidence="2 3">BR 10303</strain>
    </source>
</reference>
<feature type="compositionally biased region" description="Low complexity" evidence="1">
    <location>
        <begin position="182"/>
        <end position="191"/>
    </location>
</feature>
<feature type="compositionally biased region" description="Basic and acidic residues" evidence="1">
    <location>
        <begin position="209"/>
        <end position="223"/>
    </location>
</feature>
<name>A0A109JYH3_9BRAD</name>
<protein>
    <submittedName>
        <fullName evidence="2">Uncharacterized protein</fullName>
    </submittedName>
</protein>
<dbReference type="EMBL" id="LNCU01000042">
    <property type="protein sequence ID" value="KWV57391.1"/>
    <property type="molecule type" value="Genomic_DNA"/>
</dbReference>
<feature type="region of interest" description="Disordered" evidence="1">
    <location>
        <begin position="75"/>
        <end position="104"/>
    </location>
</feature>
<dbReference type="Proteomes" id="UP000057737">
    <property type="component" value="Unassembled WGS sequence"/>
</dbReference>
<feature type="compositionally biased region" description="Basic and acidic residues" evidence="1">
    <location>
        <begin position="141"/>
        <end position="180"/>
    </location>
</feature>
<sequence>MPLHRDIHWLGRQWAVTGHGLQLINQKQMGYYDIEVARLWEAGVIEAMQGKAWINRPDFDKAVEIARARFAHTAPAGIPLPSAPESSPPPAEPTATRPRAELPSGPTLEELLARLKARSAVVVPAAQPIDLSVVEPQPEPPRSEPAKVEPPKAESLKAEPAKIEPAKAEPPKPEAPKPEAPKPQAALPEAPRVMQAAPEVPQPASKRRITLELRPTDFERPKPAWPVFDRKIAGSARFVRPWRARLTGWKGTLPGLPPRL</sequence>
<evidence type="ECO:0000256" key="1">
    <source>
        <dbReference type="SAM" id="MobiDB-lite"/>
    </source>
</evidence>
<keyword evidence="3" id="KW-1185">Reference proteome</keyword>
<gene>
    <name evidence="2" type="ORF">AS156_39455</name>
</gene>
<feature type="region of interest" description="Disordered" evidence="1">
    <location>
        <begin position="132"/>
        <end position="223"/>
    </location>
</feature>
<evidence type="ECO:0000313" key="3">
    <source>
        <dbReference type="Proteomes" id="UP000057737"/>
    </source>
</evidence>
<evidence type="ECO:0000313" key="2">
    <source>
        <dbReference type="EMBL" id="KWV57391.1"/>
    </source>
</evidence>
<dbReference type="OrthoDB" id="7997884at2"/>
<dbReference type="AlphaFoldDB" id="A0A109JYH3"/>
<accession>A0A109JYH3</accession>